<proteinExistence type="predicted"/>
<dbReference type="SUPFAM" id="SSF48208">
    <property type="entry name" value="Six-hairpin glycosidases"/>
    <property type="match status" value="1"/>
</dbReference>
<dbReference type="Pfam" id="PF06824">
    <property type="entry name" value="Glyco_hydro_125"/>
    <property type="match status" value="1"/>
</dbReference>
<dbReference type="EMBL" id="RSCE01000010">
    <property type="protein sequence ID" value="RSH79489.1"/>
    <property type="molecule type" value="Genomic_DNA"/>
</dbReference>
<accession>A0A427XKR4</accession>
<sequence length="695" mass="76566">MAIDADALPLLPGHQHKTLDFGSAGVTASLSQYGRFLSIFSADPIHGQVVVAPWEQFPEDKLYDQSYVRQYRALPVKAAVDHEAGFGMSLAVGGDDSAATTSEKKWSFAEGSWPTSRASVDSVTTIEQYVVANGMVLHTIRATNHGDTALPVTASFGGLFSVHRAPYTQLTPQGICTIPDFDNTLVAGKTLVIHNRHLGVTLQAGWYVDDELQPLDPVSLNTDTGPLEYRCATTCYIAPAEERVFSVVYSLGRSAVADLESLPLPRDLAASANSSLQGLSFPRLAAFLGGGDRGDALAYIVLRNVDYLVGCCAIPVKDVDGDNDRGVCIIADHQCLPLGWNRDNYWQLRLLYDLYPHLNAVCVPGAAEMARRRFHHILKAHLRWVFDTAQRPHGYWARSFFVNGEPKDAVFQLDQQCYPLLELAEYAAHFASPDSPDADAELAFISKLATGSVDTVLTMLRDHQWSGDGNGDSDGEQLWLFKTDETPADDEVAFPYHFSSHVVLWRTLSSLAKLQRAVGPCVISTPVDEWATRVRNDTLSHFVTTHPTTGKNMFAYLTSTTGQYQFYHDANDLPTALAPSWGFCALDSQTWHNTLAFGFSTANTDGFYPGGKYGGLGSVHTRDPWPLGEGQRLVIKAQLHQDVSEVINRLLVQVQWDGLFSEAVDRHTGVVTSKHWFSWPGSFVSSALINYRDRY</sequence>
<dbReference type="RefSeq" id="XP_028474636.1">
    <property type="nucleotide sequence ID" value="XM_028617329.1"/>
</dbReference>
<dbReference type="OrthoDB" id="2580243at2759"/>
<dbReference type="PANTHER" id="PTHR31047">
    <property type="entry name" value="MEIOTICALLY UP-REGULATED GENE 157 PROTEIN"/>
    <property type="match status" value="1"/>
</dbReference>
<organism evidence="1 2">
    <name type="scientific">Apiotrichum porosum</name>
    <dbReference type="NCBI Taxonomy" id="105984"/>
    <lineage>
        <taxon>Eukaryota</taxon>
        <taxon>Fungi</taxon>
        <taxon>Dikarya</taxon>
        <taxon>Basidiomycota</taxon>
        <taxon>Agaricomycotina</taxon>
        <taxon>Tremellomycetes</taxon>
        <taxon>Trichosporonales</taxon>
        <taxon>Trichosporonaceae</taxon>
        <taxon>Apiotrichum</taxon>
    </lineage>
</organism>
<gene>
    <name evidence="1" type="ORF">EHS24_001541</name>
</gene>
<evidence type="ECO:0000313" key="2">
    <source>
        <dbReference type="Proteomes" id="UP000279236"/>
    </source>
</evidence>
<dbReference type="Gene3D" id="1.50.10.10">
    <property type="match status" value="1"/>
</dbReference>
<name>A0A427XKR4_9TREE</name>
<dbReference type="Proteomes" id="UP000279236">
    <property type="component" value="Unassembled WGS sequence"/>
</dbReference>
<dbReference type="InterPro" id="IPR008313">
    <property type="entry name" value="GH125"/>
</dbReference>
<dbReference type="PANTHER" id="PTHR31047:SF0">
    <property type="entry name" value="MEIOTICALLY UP-REGULATED GENE 157 PROTEIN"/>
    <property type="match status" value="1"/>
</dbReference>
<dbReference type="GO" id="GO:0003824">
    <property type="term" value="F:catalytic activity"/>
    <property type="evidence" value="ECO:0007669"/>
    <property type="project" value="UniProtKB-ARBA"/>
</dbReference>
<protein>
    <submittedName>
        <fullName evidence="1">Uncharacterized protein</fullName>
    </submittedName>
</protein>
<dbReference type="InterPro" id="IPR008928">
    <property type="entry name" value="6-hairpin_glycosidase_sf"/>
</dbReference>
<dbReference type="GO" id="GO:0005975">
    <property type="term" value="P:carbohydrate metabolic process"/>
    <property type="evidence" value="ECO:0007669"/>
    <property type="project" value="InterPro"/>
</dbReference>
<keyword evidence="2" id="KW-1185">Reference proteome</keyword>
<evidence type="ECO:0000313" key="1">
    <source>
        <dbReference type="EMBL" id="RSH79489.1"/>
    </source>
</evidence>
<comment type="caution">
    <text evidence="1">The sequence shown here is derived from an EMBL/GenBank/DDBJ whole genome shotgun (WGS) entry which is preliminary data.</text>
</comment>
<dbReference type="SMART" id="SM01149">
    <property type="entry name" value="DUF1237"/>
    <property type="match status" value="1"/>
</dbReference>
<dbReference type="AlphaFoldDB" id="A0A427XKR4"/>
<dbReference type="InterPro" id="IPR012341">
    <property type="entry name" value="6hp_glycosidase-like_sf"/>
</dbReference>
<reference evidence="1 2" key="1">
    <citation type="submission" date="2018-11" db="EMBL/GenBank/DDBJ databases">
        <title>Genome sequence of Apiotrichum porosum DSM 27194.</title>
        <authorList>
            <person name="Aliyu H."/>
            <person name="Gorte O."/>
            <person name="Ochsenreither K."/>
        </authorList>
    </citation>
    <scope>NUCLEOTIDE SEQUENCE [LARGE SCALE GENOMIC DNA]</scope>
    <source>
        <strain evidence="1 2">DSM 27194</strain>
    </source>
</reference>
<dbReference type="GeneID" id="39586084"/>